<feature type="region of interest" description="Disordered" evidence="1">
    <location>
        <begin position="105"/>
        <end position="148"/>
    </location>
</feature>
<dbReference type="OrthoDB" id="5397734at2759"/>
<protein>
    <recommendedName>
        <fullName evidence="2">DUF7587 domain-containing protein</fullName>
    </recommendedName>
</protein>
<sequence length="631" mass="71626">MPTTGVHNVWTHEQRHVLWQLKGDSRLEWPQRVAVFNDIFKDALHACGLKDGINVRQLQAQCAKAELPRKSWQLVTQPPATIEEEQLRGDLKTKVDALIAATTLSSPLRTPNTPRKRTEANVAMQGSGDDDEDNGDDDPPARSTRKRRRVLDLAQYEYGIAVPVDVITPRRARAPPMPSSSSSPSRLSTMLRRKAREERAKVVFTRYNGTQLMLTQVEADEAVLDLVAPLEELAKPELPELLFRYWDSKSQGLNSPERFVCGRFMNAKTRPRSAPMAADLEWNDVINHLDHHKESTPFISTSSMLVWVLHKAMKCYELGERTGSISVIDTMHVAREEAFFVPPLHDATRKQRPYTNGGFQYRGSSEHLIWHEIRQSAIRHTFSVQDFVRLARAPSLDKFLRLGTVAKGIVNKVSVSKQLKDEKLPLADHVDAIAQVVLFVDPKFTEFDKMWCICYEVIRGWEIKVDRRDSGQWAEFARAFAHSICRRRDKPTSLADQAVMMEAFRRAVKWSLGVANTRYKPQEIEMMERRASKAGLQDDACIVWEELWKAQNALDRVQRQGRQGYVLLTAGDEDGQAEGGAAEEDEMDEGFESAEVIEVKAPLVRTSARRTSAYEQAMAEEIVYASDSDDE</sequence>
<dbReference type="AlphaFoldDB" id="A0A1V8SQ12"/>
<gene>
    <name evidence="3" type="ORF">B0A48_13334</name>
</gene>
<dbReference type="Pfam" id="PF24494">
    <property type="entry name" value="DUF7587"/>
    <property type="match status" value="1"/>
</dbReference>
<dbReference type="InParanoid" id="A0A1V8SQ12"/>
<proteinExistence type="predicted"/>
<name>A0A1V8SQ12_9PEZI</name>
<keyword evidence="4" id="KW-1185">Reference proteome</keyword>
<dbReference type="EMBL" id="NAJO01000032">
    <property type="protein sequence ID" value="OQO01091.1"/>
    <property type="molecule type" value="Genomic_DNA"/>
</dbReference>
<dbReference type="Proteomes" id="UP000192596">
    <property type="component" value="Unassembled WGS sequence"/>
</dbReference>
<evidence type="ECO:0000256" key="1">
    <source>
        <dbReference type="SAM" id="MobiDB-lite"/>
    </source>
</evidence>
<comment type="caution">
    <text evidence="3">The sequence shown here is derived from an EMBL/GenBank/DDBJ whole genome shotgun (WGS) entry which is preliminary data.</text>
</comment>
<evidence type="ECO:0000313" key="3">
    <source>
        <dbReference type="EMBL" id="OQO01091.1"/>
    </source>
</evidence>
<accession>A0A1V8SQ12</accession>
<feature type="region of interest" description="Disordered" evidence="1">
    <location>
        <begin position="570"/>
        <end position="590"/>
    </location>
</feature>
<evidence type="ECO:0000313" key="4">
    <source>
        <dbReference type="Proteomes" id="UP000192596"/>
    </source>
</evidence>
<feature type="compositionally biased region" description="Acidic residues" evidence="1">
    <location>
        <begin position="128"/>
        <end position="138"/>
    </location>
</feature>
<feature type="compositionally biased region" description="Acidic residues" evidence="1">
    <location>
        <begin position="571"/>
        <end position="590"/>
    </location>
</feature>
<organism evidence="3 4">
    <name type="scientific">Cryoendolithus antarcticus</name>
    <dbReference type="NCBI Taxonomy" id="1507870"/>
    <lineage>
        <taxon>Eukaryota</taxon>
        <taxon>Fungi</taxon>
        <taxon>Dikarya</taxon>
        <taxon>Ascomycota</taxon>
        <taxon>Pezizomycotina</taxon>
        <taxon>Dothideomycetes</taxon>
        <taxon>Dothideomycetidae</taxon>
        <taxon>Cladosporiales</taxon>
        <taxon>Cladosporiaceae</taxon>
        <taxon>Cryoendolithus</taxon>
    </lineage>
</organism>
<evidence type="ECO:0000259" key="2">
    <source>
        <dbReference type="Pfam" id="PF24494"/>
    </source>
</evidence>
<dbReference type="InterPro" id="IPR056009">
    <property type="entry name" value="DUF7587"/>
</dbReference>
<reference evidence="4" key="1">
    <citation type="submission" date="2017-03" db="EMBL/GenBank/DDBJ databases">
        <title>Genomes of endolithic fungi from Antarctica.</title>
        <authorList>
            <person name="Coleine C."/>
            <person name="Masonjones S."/>
            <person name="Stajich J.E."/>
        </authorList>
    </citation>
    <scope>NUCLEOTIDE SEQUENCE [LARGE SCALE GENOMIC DNA]</scope>
    <source>
        <strain evidence="4">CCFEE 5527</strain>
    </source>
</reference>
<feature type="domain" description="DUF7587" evidence="2">
    <location>
        <begin position="238"/>
        <end position="387"/>
    </location>
</feature>